<dbReference type="GO" id="GO:0005852">
    <property type="term" value="C:eukaryotic translation initiation factor 3 complex"/>
    <property type="evidence" value="ECO:0007669"/>
    <property type="project" value="UniProtKB-UniRule"/>
</dbReference>
<feature type="region of interest" description="Disordered" evidence="5">
    <location>
        <begin position="181"/>
        <end position="213"/>
    </location>
</feature>
<dbReference type="PROSITE" id="PS50250">
    <property type="entry name" value="PCI"/>
    <property type="match status" value="1"/>
</dbReference>
<dbReference type="GO" id="GO:0031369">
    <property type="term" value="F:translation initiation factor binding"/>
    <property type="evidence" value="ECO:0007669"/>
    <property type="project" value="InterPro"/>
</dbReference>
<keyword evidence="2 4" id="KW-0396">Initiation factor</keyword>
<evidence type="ECO:0000313" key="8">
    <source>
        <dbReference type="Proteomes" id="UP000683360"/>
    </source>
</evidence>
<dbReference type="InterPro" id="IPR000884">
    <property type="entry name" value="TSP1_rpt"/>
</dbReference>
<evidence type="ECO:0000256" key="2">
    <source>
        <dbReference type="ARBA" id="ARBA00022540"/>
    </source>
</evidence>
<dbReference type="InterPro" id="IPR036390">
    <property type="entry name" value="WH_DNA-bd_sf"/>
</dbReference>
<dbReference type="Gene3D" id="2.20.100.10">
    <property type="entry name" value="Thrombospondin type-1 (TSP1) repeat"/>
    <property type="match status" value="1"/>
</dbReference>
<feature type="region of interest" description="Disordered" evidence="5">
    <location>
        <begin position="134"/>
        <end position="165"/>
    </location>
</feature>
<evidence type="ECO:0000256" key="1">
    <source>
        <dbReference type="ARBA" id="ARBA00022490"/>
    </source>
</evidence>
<comment type="caution">
    <text evidence="7">The sequence shown here is derived from an EMBL/GenBank/DDBJ whole genome shotgun (WGS) entry which is preliminary data.</text>
</comment>
<feature type="compositionally biased region" description="Basic and acidic residues" evidence="5">
    <location>
        <begin position="181"/>
        <end position="199"/>
    </location>
</feature>
<dbReference type="SMART" id="SM00088">
    <property type="entry name" value="PINT"/>
    <property type="match status" value="1"/>
</dbReference>
<sequence>MNNHKKIKDMANVLTDFEDLAKAYVKTKKVIEQTGIPRFYIKCLVELEDFISDMWEDRDGRKAMSKTNSKGLTTLRQKLRKYMRDFEDDIKGYRENPDAEEEELQAESEDEEDVEVVPSLKPKIADGFLKPIDKAAADDDDDDDDSLWGSDHESSSSSDDELPSVGGLRQYTAAMFLKKTGEEASKEAEAKRIRKEEKAQKKKDSKKDEGEWTDVVKGAPHVIEKTVMFAKDTEVNHEAVMKKLSEIISARGKKSTDRNEQIELLHELATIADTNNLGPAVQVKIMFNIVAAIYDYNPNIATCMRSEMWDKCIKNVGDLLELIANNADITVGENILEDSENVETSPYRVRGCILTVVERMDEEFTKMLQACDAHSTEYVDRLKDETVVCEMIEKLQAYLEGKATTEEMCRVYLKRIEHTYYKFDHTIVDGTATEDPTREVMQQLCKYIHAKDNSDRLRTRAMLCHIYHHALHNRWYQARDLMLMSHLQDTIQHSDIPTQILYNRTMVQLGLCAFREGMIRDSHNALVDIQSGGRAKELLAQVRESEDIRGIYLHSQVKDKLVTQWQQTHEFDARRRMISKNFHHVLRLSERQTLPGPPESMREHVVAASKAMKKGNWKECQNFIINDKMNTKVWDLFYQKDRVRDMVTRKIQEESLRTYLFTYSSVYDSLSLVSLAEMFELEISVVHSIISKMIINEELMTRIMGDINRTKTIGKATSIKIKIIGLVVVSIRIKTLGKVISINRIKIIGQEAIEETKTDNKEHISYKSYKRLNKISVTLFWRNNLFLRIANVLKKTYNNNCKMQLFIVISCWLSLIGCFVFGEEISLREKWKSRIKDGLADGKHLVDVFSTEPSLAAFIQEYNPKTEQEMFKELKKTFTDINRKLELTTDRGFGRDLREIYFELRNIEFSFLILNRFLEKLEELKCTSQDECEAGLQWTIKLFKNDFDIVEYYRHIFLATLNGTRFSKMSLLQQVKETSGCNEKTILKFGTNLLLKLFKAEQIMVVYGKLAKTNTNSISQIRSWTHDMYGFRSALLRVVQECSSKKVCQAKCQNGKCVHLSMENRDMCCCPQYYDGISCKIHNQVILAMDTVAVMSTLNQVPKAGDIIDLKLATNLLIASMKCISFAYKTIQTVNTEAIQKHVLRTSDLGSFYNTYLSMTYLITSARTIMKCDKIVTHKYKKVKLSRIAFHLQKALYKIDSYLNYRRDEDTFQPESLLARVIKRNKNEACTSDFKTKIDNLLRQFHIAQANGFSVLLQVRHVFNIYSPKVLNLFEQHVKEQIQSSMESTCSAEITYSTNVHCDQFHLVKNIDIENIETGQCQCRNNFLGKNCDIEIKHDCKWSDWGSWSGCSKSCGIGVEEKRSRHIVEEQKGQGRQCDGKKTRNVIVSEDVAMALFNVKTVRNA</sequence>
<comment type="function">
    <text evidence="4">Component of the eukaryotic translation initiation factor 3 (eIF-3) complex, which is involved in protein synthesis of a specialized repertoire of mRNAs and, together with other initiation factors, stimulates binding of mRNA and methionyl-tRNAi to the 40S ribosome. The eIF-3 complex specifically targets and initiates translation of a subset of mRNAs involved in cell proliferation.</text>
</comment>
<dbReference type="OrthoDB" id="29647at2759"/>
<feature type="domain" description="PCI" evidence="6">
    <location>
        <begin position="541"/>
        <end position="718"/>
    </location>
</feature>
<dbReference type="Proteomes" id="UP000683360">
    <property type="component" value="Unassembled WGS sequence"/>
</dbReference>
<evidence type="ECO:0000256" key="4">
    <source>
        <dbReference type="HAMAP-Rule" id="MF_03002"/>
    </source>
</evidence>
<dbReference type="SUPFAM" id="SSF46785">
    <property type="entry name" value="Winged helix' DNA-binding domain"/>
    <property type="match status" value="1"/>
</dbReference>
<dbReference type="HAMAP" id="MF_03002">
    <property type="entry name" value="eIF3c"/>
    <property type="match status" value="1"/>
</dbReference>
<dbReference type="InterPro" id="IPR008905">
    <property type="entry name" value="EIF3C_N_dom"/>
</dbReference>
<dbReference type="InterPro" id="IPR027516">
    <property type="entry name" value="EIF3C"/>
</dbReference>
<organism evidence="7 8">
    <name type="scientific">Mytilus edulis</name>
    <name type="common">Blue mussel</name>
    <dbReference type="NCBI Taxonomy" id="6550"/>
    <lineage>
        <taxon>Eukaryota</taxon>
        <taxon>Metazoa</taxon>
        <taxon>Spiralia</taxon>
        <taxon>Lophotrochozoa</taxon>
        <taxon>Mollusca</taxon>
        <taxon>Bivalvia</taxon>
        <taxon>Autobranchia</taxon>
        <taxon>Pteriomorphia</taxon>
        <taxon>Mytilida</taxon>
        <taxon>Mytiloidea</taxon>
        <taxon>Mytilidae</taxon>
        <taxon>Mytilinae</taxon>
        <taxon>Mytilus</taxon>
    </lineage>
</organism>
<dbReference type="InterPro" id="IPR036383">
    <property type="entry name" value="TSP1_rpt_sf"/>
</dbReference>
<dbReference type="Pfam" id="PF05470">
    <property type="entry name" value="eIF-3c_N"/>
    <property type="match status" value="1"/>
</dbReference>
<dbReference type="GO" id="GO:0003723">
    <property type="term" value="F:RNA binding"/>
    <property type="evidence" value="ECO:0007669"/>
    <property type="project" value="InterPro"/>
</dbReference>
<reference evidence="7" key="1">
    <citation type="submission" date="2021-03" db="EMBL/GenBank/DDBJ databases">
        <authorList>
            <person name="Bekaert M."/>
        </authorList>
    </citation>
    <scope>NUCLEOTIDE SEQUENCE</scope>
</reference>
<feature type="region of interest" description="Disordered" evidence="5">
    <location>
        <begin position="90"/>
        <end position="120"/>
    </location>
</feature>
<dbReference type="CDD" id="cd00055">
    <property type="entry name" value="EGF_Lam"/>
    <property type="match status" value="1"/>
</dbReference>
<dbReference type="InterPro" id="IPR002049">
    <property type="entry name" value="LE_dom"/>
</dbReference>
<dbReference type="InterPro" id="IPR000717">
    <property type="entry name" value="PCI_dom"/>
</dbReference>
<dbReference type="EMBL" id="CAJPWZ010002681">
    <property type="protein sequence ID" value="CAG2242720.1"/>
    <property type="molecule type" value="Genomic_DNA"/>
</dbReference>
<dbReference type="GO" id="GO:0003743">
    <property type="term" value="F:translation initiation factor activity"/>
    <property type="evidence" value="ECO:0007669"/>
    <property type="project" value="UniProtKB-UniRule"/>
</dbReference>
<dbReference type="PROSITE" id="PS50092">
    <property type="entry name" value="TSP1"/>
    <property type="match status" value="1"/>
</dbReference>
<dbReference type="SUPFAM" id="SSF82895">
    <property type="entry name" value="TSP-1 type 1 repeat"/>
    <property type="match status" value="1"/>
</dbReference>
<comment type="subunit">
    <text evidence="4">Component of the eukaryotic translation initiation factor 3 (eIF-3) complex.</text>
</comment>
<comment type="similarity">
    <text evidence="4">Belongs to the eIF-3 subunit C family.</text>
</comment>
<keyword evidence="3 4" id="KW-0648">Protein biosynthesis</keyword>
<protein>
    <recommendedName>
        <fullName evidence="4">Eukaryotic translation initiation factor 3 subunit C</fullName>
        <shortName evidence="4">eIF3c</shortName>
    </recommendedName>
    <alternativeName>
        <fullName evidence="4">Eukaryotic translation initiation factor 3 subunit 8</fullName>
    </alternativeName>
</protein>
<proteinExistence type="inferred from homology"/>
<dbReference type="GO" id="GO:0033290">
    <property type="term" value="C:eukaryotic 48S preinitiation complex"/>
    <property type="evidence" value="ECO:0007669"/>
    <property type="project" value="UniProtKB-UniRule"/>
</dbReference>
<name>A0A8S3UKB2_MYTED</name>
<dbReference type="Pfam" id="PF01399">
    <property type="entry name" value="PCI"/>
    <property type="match status" value="1"/>
</dbReference>
<dbReference type="GO" id="GO:0016282">
    <property type="term" value="C:eukaryotic 43S preinitiation complex"/>
    <property type="evidence" value="ECO:0007669"/>
    <property type="project" value="UniProtKB-UniRule"/>
</dbReference>
<accession>A0A8S3UKB2</accession>
<comment type="subcellular location">
    <subcellularLocation>
        <location evidence="4">Cytoplasm</location>
    </subcellularLocation>
</comment>
<dbReference type="GO" id="GO:0001732">
    <property type="term" value="P:formation of cytoplasmic translation initiation complex"/>
    <property type="evidence" value="ECO:0007669"/>
    <property type="project" value="UniProtKB-UniRule"/>
</dbReference>
<gene>
    <name evidence="7" type="ORF">MEDL_54855</name>
</gene>
<dbReference type="Pfam" id="PF00090">
    <property type="entry name" value="TSP_1"/>
    <property type="match status" value="1"/>
</dbReference>
<evidence type="ECO:0000256" key="3">
    <source>
        <dbReference type="ARBA" id="ARBA00022917"/>
    </source>
</evidence>
<dbReference type="PANTHER" id="PTHR13937:SF0">
    <property type="entry name" value="EUKARYOTIC TRANSLATION INITIATION FACTOR 3 SUBUNIT C-RELATED"/>
    <property type="match status" value="1"/>
</dbReference>
<evidence type="ECO:0000259" key="6">
    <source>
        <dbReference type="PROSITE" id="PS50250"/>
    </source>
</evidence>
<keyword evidence="8" id="KW-1185">Reference proteome</keyword>
<evidence type="ECO:0000256" key="5">
    <source>
        <dbReference type="SAM" id="MobiDB-lite"/>
    </source>
</evidence>
<keyword evidence="1 4" id="KW-0963">Cytoplasm</keyword>
<dbReference type="PANTHER" id="PTHR13937">
    <property type="entry name" value="EUKARYOTIC TRANSLATION INITATION FACTOR 3, SUBUNIT 8 EIF3S8 -RELATED"/>
    <property type="match status" value="1"/>
</dbReference>
<evidence type="ECO:0000313" key="7">
    <source>
        <dbReference type="EMBL" id="CAG2242720.1"/>
    </source>
</evidence>
<feature type="compositionally biased region" description="Acidic residues" evidence="5">
    <location>
        <begin position="98"/>
        <end position="115"/>
    </location>
</feature>